<dbReference type="Gene3D" id="3.40.50.300">
    <property type="entry name" value="P-loop containing nucleotide triphosphate hydrolases"/>
    <property type="match status" value="1"/>
</dbReference>
<feature type="compositionally biased region" description="Basic and acidic residues" evidence="2">
    <location>
        <begin position="18"/>
        <end position="31"/>
    </location>
</feature>
<keyword evidence="1" id="KW-0677">Repeat</keyword>
<feature type="region of interest" description="Disordered" evidence="2">
    <location>
        <begin position="1"/>
        <end position="36"/>
    </location>
</feature>
<dbReference type="EMBL" id="JABBWM010000042">
    <property type="protein sequence ID" value="KAG2104047.1"/>
    <property type="molecule type" value="Genomic_DNA"/>
</dbReference>
<organism evidence="4 5">
    <name type="scientific">Suillus discolor</name>
    <dbReference type="NCBI Taxonomy" id="1912936"/>
    <lineage>
        <taxon>Eukaryota</taxon>
        <taxon>Fungi</taxon>
        <taxon>Dikarya</taxon>
        <taxon>Basidiomycota</taxon>
        <taxon>Agaricomycotina</taxon>
        <taxon>Agaricomycetes</taxon>
        <taxon>Agaricomycetidae</taxon>
        <taxon>Boletales</taxon>
        <taxon>Suillineae</taxon>
        <taxon>Suillaceae</taxon>
        <taxon>Suillus</taxon>
    </lineage>
</organism>
<feature type="compositionally biased region" description="Polar residues" evidence="2">
    <location>
        <begin position="1"/>
        <end position="12"/>
    </location>
</feature>
<dbReference type="SUPFAM" id="SSF52540">
    <property type="entry name" value="P-loop containing nucleoside triphosphate hydrolases"/>
    <property type="match status" value="1"/>
</dbReference>
<protein>
    <recommendedName>
        <fullName evidence="3">Nephrocystin 3-like N-terminal domain-containing protein</fullName>
    </recommendedName>
</protein>
<dbReference type="OrthoDB" id="3267051at2759"/>
<proteinExistence type="predicted"/>
<evidence type="ECO:0000313" key="4">
    <source>
        <dbReference type="EMBL" id="KAG2104047.1"/>
    </source>
</evidence>
<dbReference type="Pfam" id="PF24883">
    <property type="entry name" value="NPHP3_N"/>
    <property type="match status" value="1"/>
</dbReference>
<dbReference type="GeneID" id="64705654"/>
<keyword evidence="5" id="KW-1185">Reference proteome</keyword>
<name>A0A9P7F3Z5_9AGAM</name>
<evidence type="ECO:0000313" key="5">
    <source>
        <dbReference type="Proteomes" id="UP000823399"/>
    </source>
</evidence>
<feature type="region of interest" description="Disordered" evidence="2">
    <location>
        <begin position="58"/>
        <end position="87"/>
    </location>
</feature>
<dbReference type="InterPro" id="IPR056884">
    <property type="entry name" value="NPHP3-like_N"/>
</dbReference>
<comment type="caution">
    <text evidence="4">The sequence shown here is derived from an EMBL/GenBank/DDBJ whole genome shotgun (WGS) entry which is preliminary data.</text>
</comment>
<evidence type="ECO:0000259" key="3">
    <source>
        <dbReference type="Pfam" id="PF24883"/>
    </source>
</evidence>
<dbReference type="PANTHER" id="PTHR10039">
    <property type="entry name" value="AMELOGENIN"/>
    <property type="match status" value="1"/>
</dbReference>
<feature type="domain" description="Nephrocystin 3-like N-terminal" evidence="3">
    <location>
        <begin position="419"/>
        <end position="529"/>
    </location>
</feature>
<reference evidence="4" key="1">
    <citation type="journal article" date="2020" name="New Phytol.">
        <title>Comparative genomics reveals dynamic genome evolution in host specialist ectomycorrhizal fungi.</title>
        <authorList>
            <person name="Lofgren L.A."/>
            <person name="Nguyen N.H."/>
            <person name="Vilgalys R."/>
            <person name="Ruytinx J."/>
            <person name="Liao H.L."/>
            <person name="Branco S."/>
            <person name="Kuo A."/>
            <person name="LaButti K."/>
            <person name="Lipzen A."/>
            <person name="Andreopoulos W."/>
            <person name="Pangilinan J."/>
            <person name="Riley R."/>
            <person name="Hundley H."/>
            <person name="Na H."/>
            <person name="Barry K."/>
            <person name="Grigoriev I.V."/>
            <person name="Stajich J.E."/>
            <person name="Kennedy P.G."/>
        </authorList>
    </citation>
    <scope>NUCLEOTIDE SEQUENCE</scope>
    <source>
        <strain evidence="4">FC423</strain>
    </source>
</reference>
<dbReference type="AlphaFoldDB" id="A0A9P7F3Z5"/>
<accession>A0A9P7F3Z5</accession>
<feature type="compositionally biased region" description="Pro residues" evidence="2">
    <location>
        <begin position="64"/>
        <end position="77"/>
    </location>
</feature>
<evidence type="ECO:0000256" key="2">
    <source>
        <dbReference type="SAM" id="MobiDB-lite"/>
    </source>
</evidence>
<sequence>MNDDNQLGNSRSVPPLDIETRHETNAAERPGRPRGKICRFLGKVTNDVITSPFSEISVDTQTPLPAPPSSIPPPSPASQPSSMPTLDSILHPILNHLEEVSERVDGCFARLGGEIQWLEKCSNSKDLRSRDPVLPNVDHEGSSIPNIEVQPATIQDASTGVKQGADPQSVDVALRDAYGGANALLGPIRSVASAGQNAPAALDDMDSMEATYLQPLRIFDTVHPYAKMALGVLSCALKIILAQVDRNEAILDLYKKLGQVYGFMTQDDTLDQILLMSTILGQISQQILECAHFIRDYSEKKNFWKRLGKNVVSETDDTIQWYNNVLDALMQNFRDQVARDVAIYIHHTGEILDLSGMAYVEATGLDTRKRCLPGTHTDILSNIMRWINNSEDDAPRVLWLSGPAGTGKSAIAHTIASSFIGVFSTITRDLADRHPQMRQALADAVRNTNALKTTADVVQQWQELLIEPLGKLSESPVGPVMIVIDALDESGKAVETRSDLLRILAGKLQDPTITHVMKLLKNFRIIVTSHPLHDIEAAFSEHDIHAYIMNQLEEFLDFGDTQFAVLAKKADGLFEWAHLACKSIKAPPPGLSSSESFDAVVSCNPAERENLLYDMYDFILTEIMQINQSPRSMSLHKQLTRFCSVMGQILGAAEPLSLESLNVIWN</sequence>
<gene>
    <name evidence="4" type="ORF">F5147DRAFT_808287</name>
</gene>
<dbReference type="RefSeq" id="XP_041290752.1">
    <property type="nucleotide sequence ID" value="XM_041443395.1"/>
</dbReference>
<dbReference type="InterPro" id="IPR027417">
    <property type="entry name" value="P-loop_NTPase"/>
</dbReference>
<evidence type="ECO:0000256" key="1">
    <source>
        <dbReference type="ARBA" id="ARBA00022737"/>
    </source>
</evidence>
<dbReference type="Proteomes" id="UP000823399">
    <property type="component" value="Unassembled WGS sequence"/>
</dbReference>